<dbReference type="RefSeq" id="XP_013336031.1">
    <property type="nucleotide sequence ID" value="XM_013480577.1"/>
</dbReference>
<evidence type="ECO:0000313" key="3">
    <source>
        <dbReference type="Proteomes" id="UP000030763"/>
    </source>
</evidence>
<accession>U6M8J0</accession>
<feature type="region of interest" description="Disordered" evidence="1">
    <location>
        <begin position="409"/>
        <end position="439"/>
    </location>
</feature>
<gene>
    <name evidence="2" type="ORF">EMWEY_00021790</name>
</gene>
<dbReference type="OrthoDB" id="365988at2759"/>
<evidence type="ECO:0000313" key="2">
    <source>
        <dbReference type="EMBL" id="CDJ59383.1"/>
    </source>
</evidence>
<keyword evidence="3" id="KW-1185">Reference proteome</keyword>
<proteinExistence type="predicted"/>
<reference evidence="2" key="1">
    <citation type="submission" date="2013-10" db="EMBL/GenBank/DDBJ databases">
        <title>Genomic analysis of the causative agents of coccidiosis in chickens.</title>
        <authorList>
            <person name="Reid A.J."/>
            <person name="Blake D."/>
            <person name="Billington K."/>
            <person name="Browne H."/>
            <person name="Dunn M."/>
            <person name="Hung S."/>
            <person name="Kawahara F."/>
            <person name="Miranda-Saavedra D."/>
            <person name="Mourier T."/>
            <person name="Nagra H."/>
            <person name="Otto T.D."/>
            <person name="Rawlings N."/>
            <person name="Sanchez A."/>
            <person name="Sanders M."/>
            <person name="Subramaniam C."/>
            <person name="Tay Y."/>
            <person name="Dear P."/>
            <person name="Doerig C."/>
            <person name="Gruber A."/>
            <person name="Parkinson J."/>
            <person name="Shirley M."/>
            <person name="Wan K.L."/>
            <person name="Berriman M."/>
            <person name="Tomley F."/>
            <person name="Pain A."/>
        </authorList>
    </citation>
    <scope>NUCLEOTIDE SEQUENCE [LARGE SCALE GENOMIC DNA]</scope>
    <source>
        <strain evidence="2">Weybridge</strain>
    </source>
</reference>
<dbReference type="VEuPathDB" id="ToxoDB:EMWEY_00021790"/>
<dbReference type="Proteomes" id="UP000030763">
    <property type="component" value="Unassembled WGS sequence"/>
</dbReference>
<name>U6M8J0_EIMMA</name>
<reference evidence="2" key="2">
    <citation type="submission" date="2013-10" db="EMBL/GenBank/DDBJ databases">
        <authorList>
            <person name="Aslett M."/>
        </authorList>
    </citation>
    <scope>NUCLEOTIDE SEQUENCE [LARGE SCALE GENOMIC DNA]</scope>
    <source>
        <strain evidence="2">Weybridge</strain>
    </source>
</reference>
<dbReference type="EMBL" id="HG720354">
    <property type="protein sequence ID" value="CDJ59383.1"/>
    <property type="molecule type" value="Genomic_DNA"/>
</dbReference>
<dbReference type="AlphaFoldDB" id="U6M8J0"/>
<feature type="region of interest" description="Disordered" evidence="1">
    <location>
        <begin position="185"/>
        <end position="235"/>
    </location>
</feature>
<feature type="compositionally biased region" description="Polar residues" evidence="1">
    <location>
        <begin position="217"/>
        <end position="230"/>
    </location>
</feature>
<protein>
    <submittedName>
        <fullName evidence="2">Uncharacterized protein</fullName>
    </submittedName>
</protein>
<dbReference type="GeneID" id="25336165"/>
<sequence>MVPPAYPTPVDASMAAAGKQHRKPVQSNYHQSVNQQYVVEEEQMALKDLLQQLHVVVEDLATLDGSLTSLFETAPNTDVTEHQQLVQFRSRVARRITRYGQLAKNLAQIVEKIISYSSSQFPDDLRQRESFHPRQLHELDALLKQHQQRLQKYKSQFAAWWQNTERHFHTMRMANFVCSIQERAQTSSGLSTRDGPPGAPTRSGGPRLEPVRAKATTGEQLATARGSQKPQEGALNPATLQRPAQLQAHSQHLLQETGQAMAKEVQRMRATQEQLQQSSTALEQTEASYNEIGGPRGQGRVLPVVVTASTGVAVFGSRLSSATGMLQALKKRAYLARVPLLLGVLRIRLAEAPGAIEACHRCDHFLAATFDIIGSRDSGSGCVGFGLATSTPSTRSTTHDTEVAGNVYPAELPKGDQRGVSAQKANSHTKTDMQAEGTTTDMLHVDAQPHGRRGIQLKQGIVHPSTRGREKHSETALPDEIEEALEAAGIGTRGQLLPSGSY</sequence>
<organism evidence="2 3">
    <name type="scientific">Eimeria maxima</name>
    <name type="common">Coccidian parasite</name>
    <dbReference type="NCBI Taxonomy" id="5804"/>
    <lineage>
        <taxon>Eukaryota</taxon>
        <taxon>Sar</taxon>
        <taxon>Alveolata</taxon>
        <taxon>Apicomplexa</taxon>
        <taxon>Conoidasida</taxon>
        <taxon>Coccidia</taxon>
        <taxon>Eucoccidiorida</taxon>
        <taxon>Eimeriorina</taxon>
        <taxon>Eimeriidae</taxon>
        <taxon>Eimeria</taxon>
    </lineage>
</organism>
<feature type="region of interest" description="Disordered" evidence="1">
    <location>
        <begin position="1"/>
        <end position="29"/>
    </location>
</feature>
<evidence type="ECO:0000256" key="1">
    <source>
        <dbReference type="SAM" id="MobiDB-lite"/>
    </source>
</evidence>